<gene>
    <name evidence="2" type="ORF">GCM10022254_01880</name>
</gene>
<dbReference type="Proteomes" id="UP001501710">
    <property type="component" value="Unassembled WGS sequence"/>
</dbReference>
<evidence type="ECO:0000256" key="1">
    <source>
        <dbReference type="SAM" id="Phobius"/>
    </source>
</evidence>
<protein>
    <recommendedName>
        <fullName evidence="4">PH domain-containing protein</fullName>
    </recommendedName>
</protein>
<proteinExistence type="predicted"/>
<feature type="transmembrane region" description="Helical" evidence="1">
    <location>
        <begin position="174"/>
        <end position="194"/>
    </location>
</feature>
<name>A0ABP8BSI9_9ACTN</name>
<feature type="transmembrane region" description="Helical" evidence="1">
    <location>
        <begin position="18"/>
        <end position="37"/>
    </location>
</feature>
<comment type="caution">
    <text evidence="2">The sequence shown here is derived from an EMBL/GenBank/DDBJ whole genome shotgun (WGS) entry which is preliminary data.</text>
</comment>
<keyword evidence="1" id="KW-0812">Transmembrane</keyword>
<evidence type="ECO:0000313" key="2">
    <source>
        <dbReference type="EMBL" id="GAA4223822.1"/>
    </source>
</evidence>
<accession>A0ABP8BSI9</accession>
<organism evidence="2 3">
    <name type="scientific">Actinomadura meridiana</name>
    <dbReference type="NCBI Taxonomy" id="559626"/>
    <lineage>
        <taxon>Bacteria</taxon>
        <taxon>Bacillati</taxon>
        <taxon>Actinomycetota</taxon>
        <taxon>Actinomycetes</taxon>
        <taxon>Streptosporangiales</taxon>
        <taxon>Thermomonosporaceae</taxon>
        <taxon>Actinomadura</taxon>
    </lineage>
</organism>
<reference evidence="3" key="1">
    <citation type="journal article" date="2019" name="Int. J. Syst. Evol. Microbiol.">
        <title>The Global Catalogue of Microorganisms (GCM) 10K type strain sequencing project: providing services to taxonomists for standard genome sequencing and annotation.</title>
        <authorList>
            <consortium name="The Broad Institute Genomics Platform"/>
            <consortium name="The Broad Institute Genome Sequencing Center for Infectious Disease"/>
            <person name="Wu L."/>
            <person name="Ma J."/>
        </authorList>
    </citation>
    <scope>NUCLEOTIDE SEQUENCE [LARGE SCALE GENOMIC DNA]</scope>
    <source>
        <strain evidence="3">JCM 17440</strain>
    </source>
</reference>
<dbReference type="EMBL" id="BAABAS010000001">
    <property type="protein sequence ID" value="GAA4223822.1"/>
    <property type="molecule type" value="Genomic_DNA"/>
</dbReference>
<keyword evidence="3" id="KW-1185">Reference proteome</keyword>
<keyword evidence="1" id="KW-0472">Membrane</keyword>
<evidence type="ECO:0008006" key="4">
    <source>
        <dbReference type="Google" id="ProtNLM"/>
    </source>
</evidence>
<feature type="transmembrane region" description="Helical" evidence="1">
    <location>
        <begin position="43"/>
        <end position="64"/>
    </location>
</feature>
<evidence type="ECO:0000313" key="3">
    <source>
        <dbReference type="Proteomes" id="UP001501710"/>
    </source>
</evidence>
<keyword evidence="1" id="KW-1133">Transmembrane helix</keyword>
<sequence>MRDVQGSLELRPGSRTGLIMLTAAAVSGVGIVAAILVGDAPTVFAPIVGGVWAVLIALGTVAFLTSSVTLTPHEVVVRGLFIRQRRSRSGVVRVVRATIHLPNGVGSESLFLLDAHGQSLIRVNVGGYKREDVDRLVEALGVPCDGPNYFASAKEFDKTYPGLVSRVERHPYRIPLAIAGFVAIAVVIVLLATAS</sequence>